<dbReference type="EMBL" id="CP101989">
    <property type="protein sequence ID" value="UUI65842.1"/>
    <property type="molecule type" value="Genomic_DNA"/>
</dbReference>
<protein>
    <recommendedName>
        <fullName evidence="4">Flagellar motor switch protein FliM</fullName>
    </recommendedName>
</protein>
<dbReference type="SUPFAM" id="SSF101801">
    <property type="entry name" value="Surface presentation of antigens (SPOA)"/>
    <property type="match status" value="1"/>
</dbReference>
<evidence type="ECO:0000256" key="5">
    <source>
        <dbReference type="ARBA" id="ARBA00022475"/>
    </source>
</evidence>
<keyword evidence="11" id="KW-0966">Cell projection</keyword>
<keyword evidence="8" id="KW-0472">Membrane</keyword>
<sequence>MTPSLPATAVRRRARTVEPVPYDFRRPLTLSREHARHLSMALQRFARLWGTQLTARLRALVQVTFDDVTLVTYDEHVGSLPTPTALFVCTVEQPRGTAVLQLPVATTLVWVDYLFGGTGLGDDREGRELTEIETTVVGDLLAHALGDLAYTFAAIMPLELSVRSVQYNPQFVQAVAATDAVLSARFTLRVGEERVDTATLMLPAEPVLAALRAEQRPEGDEPSRERVVRDRADLERATLEAPVEVAVRCTPRTVHPRDVVDLTVGDVLPLSHPASRPLEVVVDGVVLAHAAAGTHGSRIACQVVSVEENHA</sequence>
<keyword evidence="9" id="KW-0975">Bacterial flagellum</keyword>
<keyword evidence="6" id="KW-0145">Chemotaxis</keyword>
<keyword evidence="12" id="KW-1185">Reference proteome</keyword>
<gene>
    <name evidence="11" type="ORF">NP075_03670</name>
</gene>
<keyword evidence="11" id="KW-0969">Cilium</keyword>
<evidence type="ECO:0000256" key="6">
    <source>
        <dbReference type="ARBA" id="ARBA00022500"/>
    </source>
</evidence>
<organism evidence="11 12">
    <name type="scientific">Cellulomonas wangsupingiae</name>
    <dbReference type="NCBI Taxonomy" id="2968085"/>
    <lineage>
        <taxon>Bacteria</taxon>
        <taxon>Bacillati</taxon>
        <taxon>Actinomycetota</taxon>
        <taxon>Actinomycetes</taxon>
        <taxon>Micrococcales</taxon>
        <taxon>Cellulomonadaceae</taxon>
        <taxon>Cellulomonas</taxon>
    </lineage>
</organism>
<evidence type="ECO:0000313" key="12">
    <source>
        <dbReference type="Proteomes" id="UP001317322"/>
    </source>
</evidence>
<evidence type="ECO:0000256" key="8">
    <source>
        <dbReference type="ARBA" id="ARBA00023136"/>
    </source>
</evidence>
<dbReference type="Gene3D" id="2.30.330.10">
    <property type="entry name" value="SpoA-like"/>
    <property type="match status" value="1"/>
</dbReference>
<dbReference type="PANTHER" id="PTHR30034">
    <property type="entry name" value="FLAGELLAR MOTOR SWITCH PROTEIN FLIM"/>
    <property type="match status" value="1"/>
</dbReference>
<evidence type="ECO:0000256" key="3">
    <source>
        <dbReference type="ARBA" id="ARBA00011049"/>
    </source>
</evidence>
<dbReference type="SUPFAM" id="SSF103039">
    <property type="entry name" value="CheC-like"/>
    <property type="match status" value="1"/>
</dbReference>
<comment type="subcellular location">
    <subcellularLocation>
        <location evidence="1">Bacterial flagellum basal body</location>
    </subcellularLocation>
    <subcellularLocation>
        <location evidence="2">Cell membrane</location>
        <topology evidence="2">Peripheral membrane protein</topology>
    </subcellularLocation>
</comment>
<evidence type="ECO:0000256" key="2">
    <source>
        <dbReference type="ARBA" id="ARBA00004202"/>
    </source>
</evidence>
<name>A0ABY5K9Q0_9CELL</name>
<dbReference type="InterPro" id="IPR001689">
    <property type="entry name" value="Flag_FliM"/>
</dbReference>
<evidence type="ECO:0000256" key="7">
    <source>
        <dbReference type="ARBA" id="ARBA00022779"/>
    </source>
</evidence>
<evidence type="ECO:0000259" key="10">
    <source>
        <dbReference type="Pfam" id="PF01052"/>
    </source>
</evidence>
<dbReference type="CDD" id="cd17908">
    <property type="entry name" value="FliM"/>
    <property type="match status" value="1"/>
</dbReference>
<feature type="domain" description="Flagellar motor switch protein FliN-like C-terminal" evidence="10">
    <location>
        <begin position="239"/>
        <end position="306"/>
    </location>
</feature>
<dbReference type="PIRSF" id="PIRSF002888">
    <property type="entry name" value="FliM"/>
    <property type="match status" value="1"/>
</dbReference>
<evidence type="ECO:0000256" key="9">
    <source>
        <dbReference type="ARBA" id="ARBA00023143"/>
    </source>
</evidence>
<keyword evidence="11" id="KW-0282">Flagellum</keyword>
<dbReference type="Pfam" id="PF01052">
    <property type="entry name" value="FliMN_C"/>
    <property type="match status" value="1"/>
</dbReference>
<keyword evidence="7" id="KW-0283">Flagellar rotation</keyword>
<comment type="similarity">
    <text evidence="3">Belongs to the FliM family.</text>
</comment>
<dbReference type="InterPro" id="IPR036429">
    <property type="entry name" value="SpoA-like_sf"/>
</dbReference>
<dbReference type="Pfam" id="PF02154">
    <property type="entry name" value="FliM"/>
    <property type="match status" value="1"/>
</dbReference>
<proteinExistence type="inferred from homology"/>
<evidence type="ECO:0000256" key="4">
    <source>
        <dbReference type="ARBA" id="ARBA00021898"/>
    </source>
</evidence>
<dbReference type="PANTHER" id="PTHR30034:SF6">
    <property type="entry name" value="YOP PROTEINS TRANSLOCATION PROTEIN Q"/>
    <property type="match status" value="1"/>
</dbReference>
<dbReference type="Proteomes" id="UP001317322">
    <property type="component" value="Chromosome"/>
</dbReference>
<keyword evidence="5" id="KW-1003">Cell membrane</keyword>
<dbReference type="InterPro" id="IPR028976">
    <property type="entry name" value="CheC-like_sf"/>
</dbReference>
<accession>A0ABY5K9Q0</accession>
<dbReference type="Gene3D" id="3.40.1550.10">
    <property type="entry name" value="CheC-like"/>
    <property type="match status" value="1"/>
</dbReference>
<dbReference type="InterPro" id="IPR001543">
    <property type="entry name" value="FliN-like_C"/>
</dbReference>
<evidence type="ECO:0000313" key="11">
    <source>
        <dbReference type="EMBL" id="UUI65842.1"/>
    </source>
</evidence>
<reference evidence="11 12" key="1">
    <citation type="submission" date="2022-07" db="EMBL/GenBank/DDBJ databases">
        <title>Novel species in genus cellulomonas.</title>
        <authorList>
            <person name="Ye L."/>
        </authorList>
    </citation>
    <scope>NUCLEOTIDE SEQUENCE [LARGE SCALE GENOMIC DNA]</scope>
    <source>
        <strain evidence="12">zg-Y908</strain>
    </source>
</reference>
<dbReference type="RefSeq" id="WP_227563907.1">
    <property type="nucleotide sequence ID" value="NZ_CP101989.1"/>
</dbReference>
<evidence type="ECO:0000256" key="1">
    <source>
        <dbReference type="ARBA" id="ARBA00004117"/>
    </source>
</evidence>